<dbReference type="Pfam" id="PF00571">
    <property type="entry name" value="CBS"/>
    <property type="match status" value="2"/>
</dbReference>
<dbReference type="InterPro" id="IPR051257">
    <property type="entry name" value="Diverse_CBS-Domain"/>
</dbReference>
<keyword evidence="5" id="KW-1185">Reference proteome</keyword>
<sequence length="227" mass="25145">MLVKYWMSTDVITVAPGDAMKEAMDRLKAHAIRQMPVVKDGKLVGMLSDRDLKKASASDATSLDVHELLYLLDKVKVAGIMSKPAITVPLDYTLEETAERLLEHKIASMPVVDADGTMVGIITQSDLFRALVSLTGLQDRGLHLGLLMADQPGSIMTVANMVREAGGKMAGILTSYKRCPEGKRRVYLRFYNIDRDATEALLQQIGTKAQLLYMVDHRNNHRTVFAE</sequence>
<dbReference type="InterPro" id="IPR046342">
    <property type="entry name" value="CBS_dom_sf"/>
</dbReference>
<evidence type="ECO:0000259" key="3">
    <source>
        <dbReference type="PROSITE" id="PS51371"/>
    </source>
</evidence>
<dbReference type="AlphaFoldDB" id="A0AA41R2I9"/>
<dbReference type="RefSeq" id="WP_246911073.1">
    <property type="nucleotide sequence ID" value="NZ_JALJRB010000017.1"/>
</dbReference>
<accession>A0AA41R2I9</accession>
<evidence type="ECO:0000256" key="2">
    <source>
        <dbReference type="PROSITE-ProRule" id="PRU00703"/>
    </source>
</evidence>
<dbReference type="Gene3D" id="3.10.580.10">
    <property type="entry name" value="CBS-domain"/>
    <property type="match status" value="1"/>
</dbReference>
<reference evidence="4" key="1">
    <citation type="submission" date="2022-04" db="EMBL/GenBank/DDBJ databases">
        <title>Desulfatitalea alkaliphila sp. nov., a novel anaerobic sulfate-reducing bacterium isolated from terrestrial mud volcano, Taman Peninsula, Russia.</title>
        <authorList>
            <person name="Khomyakova M.A."/>
            <person name="Merkel A.Y."/>
            <person name="Slobodkin A.I."/>
        </authorList>
    </citation>
    <scope>NUCLEOTIDE SEQUENCE</scope>
    <source>
        <strain evidence="4">M08but</strain>
    </source>
</reference>
<feature type="domain" description="CBS" evidence="3">
    <location>
        <begin position="81"/>
        <end position="140"/>
    </location>
</feature>
<evidence type="ECO:0000313" key="4">
    <source>
        <dbReference type="EMBL" id="MCJ8501812.1"/>
    </source>
</evidence>
<dbReference type="PROSITE" id="PS51371">
    <property type="entry name" value="CBS"/>
    <property type="match status" value="2"/>
</dbReference>
<dbReference type="EMBL" id="JALJRB010000017">
    <property type="protein sequence ID" value="MCJ8501812.1"/>
    <property type="molecule type" value="Genomic_DNA"/>
</dbReference>
<dbReference type="SUPFAM" id="SSF54631">
    <property type="entry name" value="CBS-domain pair"/>
    <property type="match status" value="1"/>
</dbReference>
<dbReference type="Proteomes" id="UP001165427">
    <property type="component" value="Unassembled WGS sequence"/>
</dbReference>
<gene>
    <name evidence="4" type="ORF">MRX98_14610</name>
</gene>
<feature type="domain" description="CBS" evidence="3">
    <location>
        <begin position="7"/>
        <end position="65"/>
    </location>
</feature>
<organism evidence="4 5">
    <name type="scientific">Desulfatitalea alkaliphila</name>
    <dbReference type="NCBI Taxonomy" id="2929485"/>
    <lineage>
        <taxon>Bacteria</taxon>
        <taxon>Pseudomonadati</taxon>
        <taxon>Thermodesulfobacteriota</taxon>
        <taxon>Desulfobacteria</taxon>
        <taxon>Desulfobacterales</taxon>
        <taxon>Desulfosarcinaceae</taxon>
        <taxon>Desulfatitalea</taxon>
    </lineage>
</organism>
<protein>
    <submittedName>
        <fullName evidence="4">CBS and ACT domain-containing protein</fullName>
    </submittedName>
</protein>
<proteinExistence type="predicted"/>
<dbReference type="CDD" id="cd04584">
    <property type="entry name" value="CBS_pair_AcuB_like"/>
    <property type="match status" value="1"/>
</dbReference>
<comment type="caution">
    <text evidence="4">The sequence shown here is derived from an EMBL/GenBank/DDBJ whole genome shotgun (WGS) entry which is preliminary data.</text>
</comment>
<evidence type="ECO:0000313" key="5">
    <source>
        <dbReference type="Proteomes" id="UP001165427"/>
    </source>
</evidence>
<dbReference type="PANTHER" id="PTHR43080:SF2">
    <property type="entry name" value="CBS DOMAIN-CONTAINING PROTEIN"/>
    <property type="match status" value="1"/>
</dbReference>
<dbReference type="InterPro" id="IPR000644">
    <property type="entry name" value="CBS_dom"/>
</dbReference>
<name>A0AA41R2I9_9BACT</name>
<dbReference type="PANTHER" id="PTHR43080">
    <property type="entry name" value="CBS DOMAIN-CONTAINING PROTEIN CBSX3, MITOCHONDRIAL"/>
    <property type="match status" value="1"/>
</dbReference>
<dbReference type="SMART" id="SM00116">
    <property type="entry name" value="CBS"/>
    <property type="match status" value="2"/>
</dbReference>
<keyword evidence="1 2" id="KW-0129">CBS domain</keyword>
<evidence type="ECO:0000256" key="1">
    <source>
        <dbReference type="ARBA" id="ARBA00023122"/>
    </source>
</evidence>